<protein>
    <submittedName>
        <fullName evidence="2">Uncharacterized protein</fullName>
    </submittedName>
</protein>
<reference evidence="2 3" key="1">
    <citation type="journal article" date="2016" name="Nat. Commun.">
        <title>Thousands of microbial genomes shed light on interconnected biogeochemical processes in an aquifer system.</title>
        <authorList>
            <person name="Anantharaman K."/>
            <person name="Brown C.T."/>
            <person name="Hug L.A."/>
            <person name="Sharon I."/>
            <person name="Castelle C.J."/>
            <person name="Probst A.J."/>
            <person name="Thomas B.C."/>
            <person name="Singh A."/>
            <person name="Wilkins M.J."/>
            <person name="Karaoz U."/>
            <person name="Brodie E.L."/>
            <person name="Williams K.H."/>
            <person name="Hubbard S.S."/>
            <person name="Banfield J.F."/>
        </authorList>
    </citation>
    <scope>NUCLEOTIDE SEQUENCE [LARGE SCALE GENOMIC DNA]</scope>
</reference>
<evidence type="ECO:0000313" key="3">
    <source>
        <dbReference type="Proteomes" id="UP000178109"/>
    </source>
</evidence>
<keyword evidence="1" id="KW-1133">Transmembrane helix</keyword>
<dbReference type="AlphaFoldDB" id="A0A1G2BR08"/>
<name>A0A1G2BR08_9BACT</name>
<evidence type="ECO:0000313" key="2">
    <source>
        <dbReference type="EMBL" id="OGY91498.1"/>
    </source>
</evidence>
<dbReference type="EMBL" id="MHKO01000044">
    <property type="protein sequence ID" value="OGY91498.1"/>
    <property type="molecule type" value="Genomic_DNA"/>
</dbReference>
<dbReference type="STRING" id="1798553.A3H70_05200"/>
<accession>A0A1G2BR08</accession>
<evidence type="ECO:0000256" key="1">
    <source>
        <dbReference type="SAM" id="Phobius"/>
    </source>
</evidence>
<dbReference type="Proteomes" id="UP000178109">
    <property type="component" value="Unassembled WGS sequence"/>
</dbReference>
<keyword evidence="1" id="KW-0812">Transmembrane</keyword>
<gene>
    <name evidence="2" type="ORF">A3H70_05200</name>
</gene>
<keyword evidence="1" id="KW-0472">Membrane</keyword>
<feature type="transmembrane region" description="Helical" evidence="1">
    <location>
        <begin position="12"/>
        <end position="37"/>
    </location>
</feature>
<organism evidence="2 3">
    <name type="scientific">Candidatus Komeilibacteria bacterium RIFCSPLOWO2_02_FULL_48_11</name>
    <dbReference type="NCBI Taxonomy" id="1798553"/>
    <lineage>
        <taxon>Bacteria</taxon>
        <taxon>Candidatus Komeiliibacteriota</taxon>
    </lineage>
</organism>
<comment type="caution">
    <text evidence="2">The sequence shown here is derived from an EMBL/GenBank/DDBJ whole genome shotgun (WGS) entry which is preliminary data.</text>
</comment>
<proteinExistence type="predicted"/>
<sequence>MLNIPIQTTQDVLFAALAGGAALVAIFLCWTLYYLILNLRDIHVVTKDARERLEKFWEVIDLIRDKLQVGGAVFTLAARGIKELAEYVREWNENATKQKARKKKIESE</sequence>